<keyword evidence="1" id="KW-0456">Lyase</keyword>
<dbReference type="GO" id="GO:0005737">
    <property type="term" value="C:cytoplasm"/>
    <property type="evidence" value="ECO:0007669"/>
    <property type="project" value="TreeGrafter"/>
</dbReference>
<sequence>MSAPPYLDGPALRELVPMATAVRVLEEALLAGLDPEDGPQRPVVEVPAGQLLLMPAAWGRFTGIKVAGVAPGNPARGLPRICGTYLLMDGETLVPLAVLDGAALTALRTPAVSALAVRHLAAEDAGHLTVFGTGPQAWGHVEALRAVRPLRRVSVVARDPARAEEFAARCAAAGLRADTLPATAPAAGYGAPPGTAPALADPGQSGLVACCTTSRTPLFDGRMIRDGVTVIAVGSHEPDAREIDDDLVARSTVVVEARRAALAEAGDLVIPIRNGTITSGHLAGNLADLVTGAVSPGPGPRVFKSVGMAWEDLVVAGAAYEAWLRARTTR</sequence>
<dbReference type="EC" id="4.3.1.12" evidence="1"/>
<accession>A0A852V7I0</accession>
<dbReference type="InterPro" id="IPR003462">
    <property type="entry name" value="ODC_Mu_crystall"/>
</dbReference>
<dbReference type="RefSeq" id="WP_179827987.1">
    <property type="nucleotide sequence ID" value="NZ_JACCCO010000003.1"/>
</dbReference>
<protein>
    <submittedName>
        <fullName evidence="1">Ornithine cyclodeaminase</fullName>
        <ecNumber evidence="1">4.3.1.12</ecNumber>
    </submittedName>
</protein>
<evidence type="ECO:0000313" key="1">
    <source>
        <dbReference type="EMBL" id="NYF44096.1"/>
    </source>
</evidence>
<keyword evidence="2" id="KW-1185">Reference proteome</keyword>
<dbReference type="Pfam" id="PF02423">
    <property type="entry name" value="OCD_Mu_crystall"/>
    <property type="match status" value="2"/>
</dbReference>
<name>A0A852V7I0_9ACTN</name>
<dbReference type="PANTHER" id="PTHR13812:SF19">
    <property type="entry name" value="KETIMINE REDUCTASE MU-CRYSTALLIN"/>
    <property type="match status" value="1"/>
</dbReference>
<evidence type="ECO:0000313" key="2">
    <source>
        <dbReference type="Proteomes" id="UP000576393"/>
    </source>
</evidence>
<organism evidence="1 2">
    <name type="scientific">Streptosporangium sandarakinum</name>
    <dbReference type="NCBI Taxonomy" id="1260955"/>
    <lineage>
        <taxon>Bacteria</taxon>
        <taxon>Bacillati</taxon>
        <taxon>Actinomycetota</taxon>
        <taxon>Actinomycetes</taxon>
        <taxon>Streptosporangiales</taxon>
        <taxon>Streptosporangiaceae</taxon>
        <taxon>Streptosporangium</taxon>
    </lineage>
</organism>
<proteinExistence type="predicted"/>
<dbReference type="InterPro" id="IPR036291">
    <property type="entry name" value="NAD(P)-bd_dom_sf"/>
</dbReference>
<dbReference type="Gene3D" id="3.40.50.720">
    <property type="entry name" value="NAD(P)-binding Rossmann-like Domain"/>
    <property type="match status" value="1"/>
</dbReference>
<dbReference type="EMBL" id="JACCCO010000003">
    <property type="protein sequence ID" value="NYF44096.1"/>
    <property type="molecule type" value="Genomic_DNA"/>
</dbReference>
<dbReference type="GO" id="GO:0008473">
    <property type="term" value="F:ornithine cyclodeaminase activity"/>
    <property type="evidence" value="ECO:0007669"/>
    <property type="project" value="UniProtKB-EC"/>
</dbReference>
<dbReference type="PANTHER" id="PTHR13812">
    <property type="entry name" value="KETIMINE REDUCTASE MU-CRYSTALLIN"/>
    <property type="match status" value="1"/>
</dbReference>
<reference evidence="1 2" key="1">
    <citation type="submission" date="2020-07" db="EMBL/GenBank/DDBJ databases">
        <title>Sequencing the genomes of 1000 actinobacteria strains.</title>
        <authorList>
            <person name="Klenk H.-P."/>
        </authorList>
    </citation>
    <scope>NUCLEOTIDE SEQUENCE [LARGE SCALE GENOMIC DNA]</scope>
    <source>
        <strain evidence="1 2">DSM 45763</strain>
    </source>
</reference>
<dbReference type="SUPFAM" id="SSF51735">
    <property type="entry name" value="NAD(P)-binding Rossmann-fold domains"/>
    <property type="match status" value="1"/>
</dbReference>
<dbReference type="Gene3D" id="3.30.1780.10">
    <property type="entry name" value="ornithine cyclodeaminase, domain 1"/>
    <property type="match status" value="1"/>
</dbReference>
<gene>
    <name evidence="1" type="ORF">HDA43_006323</name>
</gene>
<comment type="caution">
    <text evidence="1">The sequence shown here is derived from an EMBL/GenBank/DDBJ whole genome shotgun (WGS) entry which is preliminary data.</text>
</comment>
<dbReference type="InterPro" id="IPR023401">
    <property type="entry name" value="ODC_N"/>
</dbReference>
<dbReference type="AlphaFoldDB" id="A0A852V7I0"/>
<dbReference type="Proteomes" id="UP000576393">
    <property type="component" value="Unassembled WGS sequence"/>
</dbReference>
<dbReference type="PIRSF" id="PIRSF001439">
    <property type="entry name" value="CryM"/>
    <property type="match status" value="1"/>
</dbReference>